<dbReference type="Pfam" id="PF18962">
    <property type="entry name" value="Por_Secre_tail"/>
    <property type="match status" value="1"/>
</dbReference>
<feature type="domain" description="Secretion system C-terminal sorting" evidence="1">
    <location>
        <begin position="59"/>
        <end position="122"/>
    </location>
</feature>
<proteinExistence type="predicted"/>
<evidence type="ECO:0000313" key="2">
    <source>
        <dbReference type="EMBL" id="OGC43547.1"/>
    </source>
</evidence>
<evidence type="ECO:0000259" key="1">
    <source>
        <dbReference type="Pfam" id="PF18962"/>
    </source>
</evidence>
<dbReference type="NCBIfam" id="TIGR04183">
    <property type="entry name" value="Por_Secre_tail"/>
    <property type="match status" value="1"/>
</dbReference>
<dbReference type="Proteomes" id="UP000177025">
    <property type="component" value="Unassembled WGS sequence"/>
</dbReference>
<dbReference type="AlphaFoldDB" id="A0A1F4UF39"/>
<dbReference type="EMBL" id="MEUM01000016">
    <property type="protein sequence ID" value="OGC43547.1"/>
    <property type="molecule type" value="Genomic_DNA"/>
</dbReference>
<reference evidence="2 3" key="1">
    <citation type="journal article" date="2016" name="Nat. Commun.">
        <title>Thousands of microbial genomes shed light on interconnected biogeochemical processes in an aquifer system.</title>
        <authorList>
            <person name="Anantharaman K."/>
            <person name="Brown C.T."/>
            <person name="Hug L.A."/>
            <person name="Sharon I."/>
            <person name="Castelle C.J."/>
            <person name="Probst A.J."/>
            <person name="Thomas B.C."/>
            <person name="Singh A."/>
            <person name="Wilkins M.J."/>
            <person name="Karaoz U."/>
            <person name="Brodie E.L."/>
            <person name="Williams K.H."/>
            <person name="Hubbard S.S."/>
            <person name="Banfield J.F."/>
        </authorList>
    </citation>
    <scope>NUCLEOTIDE SEQUENCE [LARGE SCALE GENOMIC DNA]</scope>
</reference>
<evidence type="ECO:0000313" key="3">
    <source>
        <dbReference type="Proteomes" id="UP000177025"/>
    </source>
</evidence>
<accession>A0A1F4UF39</accession>
<name>A0A1F4UF39_UNCW3</name>
<organism evidence="2 3">
    <name type="scientific">candidate division WOR-3 bacterium RBG_13_43_14</name>
    <dbReference type="NCBI Taxonomy" id="1802590"/>
    <lineage>
        <taxon>Bacteria</taxon>
        <taxon>Bacteria division WOR-3</taxon>
    </lineage>
</organism>
<comment type="caution">
    <text evidence="2">The sequence shown here is derived from an EMBL/GenBank/DDBJ whole genome shotgun (WGS) entry which is preliminary data.</text>
</comment>
<dbReference type="InterPro" id="IPR026444">
    <property type="entry name" value="Secre_tail"/>
</dbReference>
<gene>
    <name evidence="2" type="ORF">A2Y85_07600</name>
</gene>
<protein>
    <recommendedName>
        <fullName evidence="1">Secretion system C-terminal sorting domain-containing protein</fullName>
    </recommendedName>
</protein>
<sequence>MSAERVEAYAWPAYYPDTQLTSEIKCLQPITDFDFYLEQTGIFESNSDKNINSGLIYAYPNPVFDYLNIYLPKPQRFIDIYDITGAVRMRCRNQHLSNFLQIDLAGLSKGVYFILINETKLKILKL</sequence>